<dbReference type="OrthoDB" id="9792392at2"/>
<name>A0A2D2AUE2_9CAUL</name>
<dbReference type="EMBL" id="CP024201">
    <property type="protein sequence ID" value="ATQ41585.1"/>
    <property type="molecule type" value="Genomic_DNA"/>
</dbReference>
<dbReference type="AlphaFoldDB" id="A0A2D2AUE2"/>
<keyword evidence="2" id="KW-1185">Reference proteome</keyword>
<evidence type="ECO:0000313" key="2">
    <source>
        <dbReference type="Proteomes" id="UP000228945"/>
    </source>
</evidence>
<reference evidence="1 2" key="1">
    <citation type="submission" date="2017-10" db="EMBL/GenBank/DDBJ databases">
        <title>Genome sequence of Caulobacter mirabilis FWC38.</title>
        <authorList>
            <person name="Fiebig A."/>
            <person name="Crosson S."/>
        </authorList>
    </citation>
    <scope>NUCLEOTIDE SEQUENCE [LARGE SCALE GENOMIC DNA]</scope>
    <source>
        <strain evidence="1 2">FWC 38</strain>
    </source>
</reference>
<accession>A0A2D2AUE2</accession>
<sequence>MSYIDMTVMAVPTANKDAYLEHARKVDVLFKEAGALSVTEAWGDDVPDGKVTDFKRAVQATADETVAIGWITWPDKAVRDAAWEKIMQDERMRNMDMPYDGKRMIYGGFAVVLEV</sequence>
<dbReference type="Pfam" id="PF07237">
    <property type="entry name" value="DUF1428"/>
    <property type="match status" value="1"/>
</dbReference>
<dbReference type="SUPFAM" id="SSF54909">
    <property type="entry name" value="Dimeric alpha+beta barrel"/>
    <property type="match status" value="1"/>
</dbReference>
<gene>
    <name evidence="1" type="ORF">CSW64_03740</name>
</gene>
<evidence type="ECO:0000313" key="1">
    <source>
        <dbReference type="EMBL" id="ATQ41585.1"/>
    </source>
</evidence>
<dbReference type="KEGG" id="cmb:CSW64_03740"/>
<dbReference type="PIRSF" id="PIRSF007028">
    <property type="entry name" value="UCP007028"/>
    <property type="match status" value="1"/>
</dbReference>
<dbReference type="InterPro" id="IPR009874">
    <property type="entry name" value="DUF1428"/>
</dbReference>
<protein>
    <submittedName>
        <fullName evidence="1">RNA signal recognition particle</fullName>
    </submittedName>
</protein>
<dbReference type="RefSeq" id="WP_099620842.1">
    <property type="nucleotide sequence ID" value="NZ_CP024201.1"/>
</dbReference>
<dbReference type="Proteomes" id="UP000228945">
    <property type="component" value="Chromosome"/>
</dbReference>
<dbReference type="Gene3D" id="3.30.70.100">
    <property type="match status" value="1"/>
</dbReference>
<proteinExistence type="predicted"/>
<dbReference type="InterPro" id="IPR011008">
    <property type="entry name" value="Dimeric_a/b-barrel"/>
</dbReference>
<organism evidence="1 2">
    <name type="scientific">Caulobacter mirabilis</name>
    <dbReference type="NCBI Taxonomy" id="69666"/>
    <lineage>
        <taxon>Bacteria</taxon>
        <taxon>Pseudomonadati</taxon>
        <taxon>Pseudomonadota</taxon>
        <taxon>Alphaproteobacteria</taxon>
        <taxon>Caulobacterales</taxon>
        <taxon>Caulobacteraceae</taxon>
        <taxon>Caulobacter</taxon>
    </lineage>
</organism>